<proteinExistence type="predicted"/>
<organism evidence="2 3">
    <name type="scientific">Canavalia gladiata</name>
    <name type="common">Sword bean</name>
    <name type="synonym">Dolichos gladiatus</name>
    <dbReference type="NCBI Taxonomy" id="3824"/>
    <lineage>
        <taxon>Eukaryota</taxon>
        <taxon>Viridiplantae</taxon>
        <taxon>Streptophyta</taxon>
        <taxon>Embryophyta</taxon>
        <taxon>Tracheophyta</taxon>
        <taxon>Spermatophyta</taxon>
        <taxon>Magnoliopsida</taxon>
        <taxon>eudicotyledons</taxon>
        <taxon>Gunneridae</taxon>
        <taxon>Pentapetalae</taxon>
        <taxon>rosids</taxon>
        <taxon>fabids</taxon>
        <taxon>Fabales</taxon>
        <taxon>Fabaceae</taxon>
        <taxon>Papilionoideae</taxon>
        <taxon>50 kb inversion clade</taxon>
        <taxon>NPAAA clade</taxon>
        <taxon>indigoferoid/millettioid clade</taxon>
        <taxon>Phaseoleae</taxon>
        <taxon>Canavalia</taxon>
    </lineage>
</organism>
<comment type="caution">
    <text evidence="2">The sequence shown here is derived from an EMBL/GenBank/DDBJ whole genome shotgun (WGS) entry which is preliminary data.</text>
</comment>
<dbReference type="Proteomes" id="UP001367508">
    <property type="component" value="Unassembled WGS sequence"/>
</dbReference>
<dbReference type="EMBL" id="JAYMYQ010000004">
    <property type="protein sequence ID" value="KAK7339469.1"/>
    <property type="molecule type" value="Genomic_DNA"/>
</dbReference>
<evidence type="ECO:0000256" key="1">
    <source>
        <dbReference type="SAM" id="MobiDB-lite"/>
    </source>
</evidence>
<dbReference type="AlphaFoldDB" id="A0AAN9QL20"/>
<name>A0AAN9QL20_CANGL</name>
<accession>A0AAN9QL20</accession>
<reference evidence="2 3" key="1">
    <citation type="submission" date="2024-01" db="EMBL/GenBank/DDBJ databases">
        <title>The genomes of 5 underutilized Papilionoideae crops provide insights into root nodulation and disease resistanc.</title>
        <authorList>
            <person name="Jiang F."/>
        </authorList>
    </citation>
    <scope>NUCLEOTIDE SEQUENCE [LARGE SCALE GENOMIC DNA]</scope>
    <source>
        <strain evidence="2">LVBAO_FW01</strain>
        <tissue evidence="2">Leaves</tissue>
    </source>
</reference>
<sequence>MRPTNTSSHDVAVDDSRMDWISYLKEILKEAIERETWLRKRELSDPGGSLETPTRRRRFQAHQPSRRCTCKRYLATDTSSLPLKDLNTKNRSRNSTCTTTELNVGYSLGRFPELKRGCGHMVCIQSRLGSITIFRTARLHVDSCSMITLLACNCPMRDVPLAEMLALNLLNAHCYAQEPQGSLFQVAQERERFHQTSLASLIRSMVRQ</sequence>
<keyword evidence="3" id="KW-1185">Reference proteome</keyword>
<protein>
    <submittedName>
        <fullName evidence="2">Uncharacterized protein</fullName>
    </submittedName>
</protein>
<evidence type="ECO:0000313" key="3">
    <source>
        <dbReference type="Proteomes" id="UP001367508"/>
    </source>
</evidence>
<gene>
    <name evidence="2" type="ORF">VNO77_20140</name>
</gene>
<feature type="region of interest" description="Disordered" evidence="1">
    <location>
        <begin position="42"/>
        <end position="63"/>
    </location>
</feature>
<evidence type="ECO:0000313" key="2">
    <source>
        <dbReference type="EMBL" id="KAK7339469.1"/>
    </source>
</evidence>